<dbReference type="EMBL" id="JAGYWB010000013">
    <property type="protein sequence ID" value="KAI0500802.1"/>
    <property type="molecule type" value="Genomic_DNA"/>
</dbReference>
<reference evidence="2" key="1">
    <citation type="journal article" date="2022" name="Front. Genet.">
        <title>Chromosome-Scale Assembly of the Dendrobium nobile Genome Provides Insights Into the Molecular Mechanism of the Biosynthesis of the Medicinal Active Ingredient of Dendrobium.</title>
        <authorList>
            <person name="Xu Q."/>
            <person name="Niu S.-C."/>
            <person name="Li K.-L."/>
            <person name="Zheng P.-J."/>
            <person name="Zhang X.-J."/>
            <person name="Jia Y."/>
            <person name="Liu Y."/>
            <person name="Niu Y.-X."/>
            <person name="Yu L.-H."/>
            <person name="Chen D.-F."/>
            <person name="Zhang G.-Q."/>
        </authorList>
    </citation>
    <scope>NUCLEOTIDE SEQUENCE</scope>
    <source>
        <tissue evidence="2">Leaf</tissue>
    </source>
</reference>
<feature type="region of interest" description="Disordered" evidence="1">
    <location>
        <begin position="39"/>
        <end position="76"/>
    </location>
</feature>
<protein>
    <submittedName>
        <fullName evidence="2">Uncharacterized protein</fullName>
    </submittedName>
</protein>
<comment type="caution">
    <text evidence="2">The sequence shown here is derived from an EMBL/GenBank/DDBJ whole genome shotgun (WGS) entry which is preliminary data.</text>
</comment>
<organism evidence="2 3">
    <name type="scientific">Dendrobium nobile</name>
    <name type="common">Orchid</name>
    <dbReference type="NCBI Taxonomy" id="94219"/>
    <lineage>
        <taxon>Eukaryota</taxon>
        <taxon>Viridiplantae</taxon>
        <taxon>Streptophyta</taxon>
        <taxon>Embryophyta</taxon>
        <taxon>Tracheophyta</taxon>
        <taxon>Spermatophyta</taxon>
        <taxon>Magnoliopsida</taxon>
        <taxon>Liliopsida</taxon>
        <taxon>Asparagales</taxon>
        <taxon>Orchidaceae</taxon>
        <taxon>Epidendroideae</taxon>
        <taxon>Malaxideae</taxon>
        <taxon>Dendrobiinae</taxon>
        <taxon>Dendrobium</taxon>
    </lineage>
</organism>
<gene>
    <name evidence="2" type="ORF">KFK09_019019</name>
</gene>
<evidence type="ECO:0000313" key="3">
    <source>
        <dbReference type="Proteomes" id="UP000829196"/>
    </source>
</evidence>
<proteinExistence type="predicted"/>
<keyword evidence="3" id="KW-1185">Reference proteome</keyword>
<sequence>MQNLGEISHKTLYCNNGIKAKQTRKQDTSDPQFDWRIVLSQSLDKESRAKTPRNSKRKTNQSMHNPNPKQAILIIH</sequence>
<evidence type="ECO:0000256" key="1">
    <source>
        <dbReference type="SAM" id="MobiDB-lite"/>
    </source>
</evidence>
<evidence type="ECO:0000313" key="2">
    <source>
        <dbReference type="EMBL" id="KAI0500802.1"/>
    </source>
</evidence>
<name>A0A8T3AYR0_DENNO</name>
<dbReference type="Proteomes" id="UP000829196">
    <property type="component" value="Unassembled WGS sequence"/>
</dbReference>
<accession>A0A8T3AYR0</accession>
<feature type="compositionally biased region" description="Basic residues" evidence="1">
    <location>
        <begin position="50"/>
        <end position="59"/>
    </location>
</feature>
<dbReference type="AlphaFoldDB" id="A0A8T3AYR0"/>